<dbReference type="EMBL" id="JH792915">
    <property type="protein sequence ID" value="ELQ32931.1"/>
    <property type="molecule type" value="Genomic_DNA"/>
</dbReference>
<protein>
    <recommendedName>
        <fullName evidence="2">DDE-1 domain-containing protein</fullName>
    </recommendedName>
</protein>
<proteinExistence type="predicted"/>
<dbReference type="Proteomes" id="UP000011086">
    <property type="component" value="Unassembled WGS sequence"/>
</dbReference>
<sequence length="193" mass="22134">MAGIQYFNMRTVVTECSASASSKQPYKHLWISSSSLRQEMSHLLVAGINRYSKIYLFDIEIVILPPHSTHYMQRMDVSVFTHLENELQVILHEHIQSGIPQFSRSDFVAATRACFQSTAPKCSSNCVVTPLQRILRDTQTLFLPLTNFHGLNMLQALWWLRRSDTVDALSDLQAVANEAIILWQRVVQEQKNK</sequence>
<evidence type="ECO:0000313" key="1">
    <source>
        <dbReference type="EMBL" id="ELQ32931.1"/>
    </source>
</evidence>
<gene>
    <name evidence="1" type="ORF">OOU_Y34scaffold01011g3</name>
</gene>
<organism evidence="1">
    <name type="scientific">Pyricularia oryzae (strain Y34)</name>
    <name type="common">Rice blast fungus</name>
    <name type="synonym">Magnaporthe oryzae</name>
    <dbReference type="NCBI Taxonomy" id="1143189"/>
    <lineage>
        <taxon>Eukaryota</taxon>
        <taxon>Fungi</taxon>
        <taxon>Dikarya</taxon>
        <taxon>Ascomycota</taxon>
        <taxon>Pezizomycotina</taxon>
        <taxon>Sordariomycetes</taxon>
        <taxon>Sordariomycetidae</taxon>
        <taxon>Magnaporthales</taxon>
        <taxon>Pyriculariaceae</taxon>
        <taxon>Pyricularia</taxon>
    </lineage>
</organism>
<reference evidence="1" key="1">
    <citation type="journal article" date="2012" name="PLoS Genet.">
        <title>Comparative analysis of the genomes of two field isolates of the rice blast fungus Magnaporthe oryzae.</title>
        <authorList>
            <person name="Xue M."/>
            <person name="Yang J."/>
            <person name="Li Z."/>
            <person name="Hu S."/>
            <person name="Yao N."/>
            <person name="Dean R.A."/>
            <person name="Zhao W."/>
            <person name="Shen M."/>
            <person name="Zhang H."/>
            <person name="Li C."/>
            <person name="Liu L."/>
            <person name="Cao L."/>
            <person name="Xu X."/>
            <person name="Xing Y."/>
            <person name="Hsiang T."/>
            <person name="Zhang Z."/>
            <person name="Xu J.R."/>
            <person name="Peng Y.L."/>
        </authorList>
    </citation>
    <scope>NUCLEOTIDE SEQUENCE</scope>
    <source>
        <strain evidence="1">Y34</strain>
    </source>
</reference>
<accession>A0AA97NML8</accession>
<name>A0AA97NML8_PYRO3</name>
<dbReference type="AlphaFoldDB" id="A0AA97NML8"/>
<evidence type="ECO:0008006" key="2">
    <source>
        <dbReference type="Google" id="ProtNLM"/>
    </source>
</evidence>